<evidence type="ECO:0000256" key="4">
    <source>
        <dbReference type="ARBA" id="ARBA00022723"/>
    </source>
</evidence>
<feature type="binding site" evidence="9">
    <location>
        <position position="8"/>
    </location>
    <ligand>
        <name>Mg(2+)</name>
        <dbReference type="ChEBI" id="CHEBI:18420"/>
        <note>catalytic</note>
    </ligand>
</feature>
<evidence type="ECO:0000313" key="11">
    <source>
        <dbReference type="Proteomes" id="UP001432099"/>
    </source>
</evidence>
<dbReference type="Proteomes" id="UP001432099">
    <property type="component" value="Chromosome"/>
</dbReference>
<keyword evidence="7 9" id="KW-0460">Magnesium</keyword>
<dbReference type="Pfam" id="PF09827">
    <property type="entry name" value="CRISPR_Cas2"/>
    <property type="match status" value="1"/>
</dbReference>
<keyword evidence="4 9" id="KW-0479">Metal-binding</keyword>
<evidence type="ECO:0000256" key="9">
    <source>
        <dbReference type="HAMAP-Rule" id="MF_01471"/>
    </source>
</evidence>
<dbReference type="HAMAP" id="MF_01471">
    <property type="entry name" value="Cas2"/>
    <property type="match status" value="1"/>
</dbReference>
<keyword evidence="6 9" id="KW-0378">Hydrolase</keyword>
<dbReference type="SUPFAM" id="SSF143430">
    <property type="entry name" value="TTP0101/SSO1404-like"/>
    <property type="match status" value="1"/>
</dbReference>
<dbReference type="EMBL" id="AP028127">
    <property type="protein sequence ID" value="BEH89917.1"/>
    <property type="molecule type" value="Genomic_DNA"/>
</dbReference>
<evidence type="ECO:0000256" key="6">
    <source>
        <dbReference type="ARBA" id="ARBA00022801"/>
    </source>
</evidence>
<evidence type="ECO:0000256" key="5">
    <source>
        <dbReference type="ARBA" id="ARBA00022759"/>
    </source>
</evidence>
<dbReference type="RefSeq" id="WP_237658998.1">
    <property type="nucleotide sequence ID" value="NZ_AP028127.1"/>
</dbReference>
<accession>A0ABM8IFA7</accession>
<dbReference type="InterPro" id="IPR021127">
    <property type="entry name" value="CRISPR_associated_Cas2"/>
</dbReference>
<organism evidence="10 11">
    <name type="scientific">Turicibacter faecis</name>
    <dbReference type="NCBI Taxonomy" id="2963365"/>
    <lineage>
        <taxon>Bacteria</taxon>
        <taxon>Bacillati</taxon>
        <taxon>Bacillota</taxon>
        <taxon>Erysipelotrichia</taxon>
        <taxon>Erysipelotrichales</taxon>
        <taxon>Turicibacteraceae</taxon>
        <taxon>Turicibacter</taxon>
    </lineage>
</organism>
<sequence length="102" mass="12043">MRILCFFDLPTETATEKRAYRQFRKLLISNGFEMLQYSVYVRTCPNREHAKKFYRIINQEAPEHGHIRLLMVTEKQFEDMALIIGVKNHQESVIGTNKVVVI</sequence>
<dbReference type="NCBIfam" id="TIGR01573">
    <property type="entry name" value="cas2"/>
    <property type="match status" value="1"/>
</dbReference>
<gene>
    <name evidence="9 10" type="primary">cas2</name>
    <name evidence="10" type="ORF">T23_00190</name>
</gene>
<comment type="cofactor">
    <cofactor evidence="1 9">
        <name>Mg(2+)</name>
        <dbReference type="ChEBI" id="CHEBI:18420"/>
    </cofactor>
</comment>
<dbReference type="Gene3D" id="3.30.70.240">
    <property type="match status" value="1"/>
</dbReference>
<dbReference type="EC" id="3.1.-.-" evidence="9"/>
<evidence type="ECO:0000256" key="7">
    <source>
        <dbReference type="ARBA" id="ARBA00022842"/>
    </source>
</evidence>
<evidence type="ECO:0000313" key="10">
    <source>
        <dbReference type="EMBL" id="BEH89917.1"/>
    </source>
</evidence>
<evidence type="ECO:0000256" key="1">
    <source>
        <dbReference type="ARBA" id="ARBA00001946"/>
    </source>
</evidence>
<keyword evidence="5 9" id="KW-0255">Endonuclease</keyword>
<comment type="similarity">
    <text evidence="2 9">Belongs to the CRISPR-associated endoribonuclease Cas2 protein family.</text>
</comment>
<comment type="function">
    <text evidence="9">CRISPR (clustered regularly interspaced short palindromic repeat), is an adaptive immune system that provides protection against mobile genetic elements (viruses, transposable elements and conjugative plasmids). CRISPR clusters contain sequences complementary to antecedent mobile elements and target invading nucleic acids. CRISPR clusters are transcribed and processed into CRISPR RNA (crRNA). Functions as a ssRNA-specific endoribonuclease. Involved in the integration of spacer DNA into the CRISPR cassette.</text>
</comment>
<name>A0ABM8IFA7_9FIRM</name>
<dbReference type="InterPro" id="IPR019199">
    <property type="entry name" value="Virulence_VapD/CRISPR_Cas2"/>
</dbReference>
<keyword evidence="11" id="KW-1185">Reference proteome</keyword>
<comment type="subunit">
    <text evidence="9">Homodimer, forms a heterotetramer with a Cas1 homodimer.</text>
</comment>
<evidence type="ECO:0000256" key="8">
    <source>
        <dbReference type="ARBA" id="ARBA00023118"/>
    </source>
</evidence>
<keyword evidence="3 9" id="KW-0540">Nuclease</keyword>
<reference evidence="10" key="1">
    <citation type="journal article" date="2024" name="Int. J. Syst. Evol. Microbiol.">
        <title>Turicibacter faecis sp. nov., isolated from faeces of heart failure mouse model.</title>
        <authorList>
            <person name="Imamura Y."/>
            <person name="Motooka D."/>
            <person name="Nakajima Y."/>
            <person name="Ito S."/>
            <person name="Kitakaze M."/>
            <person name="Iida T."/>
            <person name="Nakamura S."/>
        </authorList>
    </citation>
    <scope>NUCLEOTIDE SEQUENCE</scope>
    <source>
        <strain evidence="10">TC023</strain>
    </source>
</reference>
<proteinExistence type="inferred from homology"/>
<protein>
    <recommendedName>
        <fullName evidence="9">CRISPR-associated endoribonuclease Cas2</fullName>
        <ecNumber evidence="9">3.1.-.-</ecNumber>
    </recommendedName>
</protein>
<keyword evidence="8 9" id="KW-0051">Antiviral defense</keyword>
<evidence type="ECO:0000256" key="3">
    <source>
        <dbReference type="ARBA" id="ARBA00022722"/>
    </source>
</evidence>
<evidence type="ECO:0000256" key="2">
    <source>
        <dbReference type="ARBA" id="ARBA00009959"/>
    </source>
</evidence>